<comment type="caution">
    <text evidence="3">The sequence shown here is derived from an EMBL/GenBank/DDBJ whole genome shotgun (WGS) entry which is preliminary data.</text>
</comment>
<organism evidence="3 5">
    <name type="scientific">Leyella lascolaii</name>
    <dbReference type="NCBI Taxonomy" id="1776379"/>
    <lineage>
        <taxon>Bacteria</taxon>
        <taxon>Pseudomonadati</taxon>
        <taxon>Bacteroidota</taxon>
        <taxon>Bacteroidia</taxon>
        <taxon>Bacteroidales</taxon>
        <taxon>Prevotellaceae</taxon>
        <taxon>Leyella</taxon>
    </lineage>
</organism>
<dbReference type="InterPro" id="IPR051094">
    <property type="entry name" value="Diverse_Catalytic_Enzymes"/>
</dbReference>
<proteinExistence type="predicted"/>
<dbReference type="Gene3D" id="1.10.3210.10">
    <property type="entry name" value="Hypothetical protein af1432"/>
    <property type="match status" value="1"/>
</dbReference>
<gene>
    <name evidence="2" type="ORF">QVN81_02900</name>
    <name evidence="3" type="ORF">QVN84_03700</name>
</gene>
<evidence type="ECO:0000259" key="1">
    <source>
        <dbReference type="Pfam" id="PF01966"/>
    </source>
</evidence>
<dbReference type="RefSeq" id="WP_289824686.1">
    <property type="nucleotide sequence ID" value="NZ_JAUEIE010000002.1"/>
</dbReference>
<dbReference type="AlphaFoldDB" id="A0AAW7JFH6"/>
<dbReference type="Pfam" id="PF01966">
    <property type="entry name" value="HD"/>
    <property type="match status" value="1"/>
</dbReference>
<keyword evidence="4" id="KW-1185">Reference proteome</keyword>
<dbReference type="InterPro" id="IPR003607">
    <property type="entry name" value="HD/PDEase_dom"/>
</dbReference>
<evidence type="ECO:0000313" key="5">
    <source>
        <dbReference type="Proteomes" id="UP001168478"/>
    </source>
</evidence>
<dbReference type="PANTHER" id="PTHR35795:SF1">
    <property type="entry name" value="BIS(5'-NUCLEOSYL)-TETRAPHOSPHATASE, SYMMETRICAL"/>
    <property type="match status" value="1"/>
</dbReference>
<dbReference type="NCBIfam" id="TIGR00277">
    <property type="entry name" value="HDIG"/>
    <property type="match status" value="1"/>
</dbReference>
<dbReference type="InterPro" id="IPR006675">
    <property type="entry name" value="HDIG_dom"/>
</dbReference>
<name>A0AAW7JFH6_9BACT</name>
<feature type="domain" description="HD" evidence="1">
    <location>
        <begin position="22"/>
        <end position="140"/>
    </location>
</feature>
<evidence type="ECO:0000313" key="4">
    <source>
        <dbReference type="Proteomes" id="UP001167831"/>
    </source>
</evidence>
<dbReference type="PANTHER" id="PTHR35795">
    <property type="entry name" value="SLR1885 PROTEIN"/>
    <property type="match status" value="1"/>
</dbReference>
<sequence length="178" mass="20442">MDWKTIIDKYYPREGRLREILLTHSQSVTRRALQIVSLHPELKLDRDFIAEAAMLHDIGIIRCDAPDICCFGDEPYIRHGILGAAMLRAEGFPRHARVCERHTGAGLSSEEICARNLPLPHTDFLPETLEEQVICYADKFYSKSHLEREKTIAQAEKSISAFGEAGLARFRRWVEMFE</sequence>
<dbReference type="EMBL" id="JAUEIF010000002">
    <property type="protein sequence ID" value="MDN0024634.1"/>
    <property type="molecule type" value="Genomic_DNA"/>
</dbReference>
<dbReference type="CDD" id="cd00077">
    <property type="entry name" value="HDc"/>
    <property type="match status" value="1"/>
</dbReference>
<reference evidence="3" key="1">
    <citation type="submission" date="2023-06" db="EMBL/GenBank/DDBJ databases">
        <authorList>
            <person name="Zeman M."/>
            <person name="Kubasova T."/>
            <person name="Jahodarova E."/>
            <person name="Nykrynova M."/>
            <person name="Rychlik I."/>
        </authorList>
    </citation>
    <scope>NUCLEOTIDE SEQUENCE</scope>
    <source>
        <strain evidence="3">ET15</strain>
        <strain evidence="2">ET37</strain>
    </source>
</reference>
<protein>
    <submittedName>
        <fullName evidence="3">HDIG domain-containing protein</fullName>
    </submittedName>
</protein>
<evidence type="ECO:0000313" key="3">
    <source>
        <dbReference type="EMBL" id="MDN0024634.1"/>
    </source>
</evidence>
<dbReference type="EMBL" id="JAUEIE010000002">
    <property type="protein sequence ID" value="MDN0021973.1"/>
    <property type="molecule type" value="Genomic_DNA"/>
</dbReference>
<reference evidence="3" key="2">
    <citation type="submission" date="2023-08" db="EMBL/GenBank/DDBJ databases">
        <title>Identification and characterization of horizontal gene transfer across gut microbiota members of farm animals based on homology search.</title>
        <authorList>
            <person name="Schwarzerova J."/>
            <person name="Nykrynova M."/>
            <person name="Jureckova K."/>
            <person name="Cejkova D."/>
            <person name="Rychlik I."/>
        </authorList>
    </citation>
    <scope>NUCLEOTIDE SEQUENCE</scope>
    <source>
        <strain evidence="3">ET15</strain>
        <strain evidence="2">ET37</strain>
    </source>
</reference>
<dbReference type="SUPFAM" id="SSF109604">
    <property type="entry name" value="HD-domain/PDEase-like"/>
    <property type="match status" value="1"/>
</dbReference>
<dbReference type="InterPro" id="IPR006674">
    <property type="entry name" value="HD_domain"/>
</dbReference>
<dbReference type="Proteomes" id="UP001168478">
    <property type="component" value="Unassembled WGS sequence"/>
</dbReference>
<evidence type="ECO:0000313" key="2">
    <source>
        <dbReference type="EMBL" id="MDN0021973.1"/>
    </source>
</evidence>
<dbReference type="Proteomes" id="UP001167831">
    <property type="component" value="Unassembled WGS sequence"/>
</dbReference>
<accession>A0AAW7JFH6</accession>